<sequence length="174" mass="19545">MEELRRCQTQEVQNVTNETTKGKSEPHKKHARVQGNPFGKPFPIDSPMTSHRQIHNYGVWDPIQAPHPIQIRLGVVADQQCASKSFGRCELAPPDLLGELNGCEECEPQEPKRKCFGESLVTKRVKAKRKQFCYRAFSSPPSARLYTDTSLPLLRLGTILSPPARLGTSDWCCS</sequence>
<dbReference type="EMBL" id="CM031840">
    <property type="protein sequence ID" value="KAG6672377.1"/>
    <property type="molecule type" value="Genomic_DNA"/>
</dbReference>
<comment type="caution">
    <text evidence="2">The sequence shown here is derived from an EMBL/GenBank/DDBJ whole genome shotgun (WGS) entry which is preliminary data.</text>
</comment>
<proteinExistence type="predicted"/>
<reference evidence="2" key="1">
    <citation type="submission" date="2021-01" db="EMBL/GenBank/DDBJ databases">
        <authorList>
            <person name="Lovell J.T."/>
            <person name="Bentley N."/>
            <person name="Bhattarai G."/>
            <person name="Jenkins J.W."/>
            <person name="Sreedasyam A."/>
            <person name="Alarcon Y."/>
            <person name="Bock C."/>
            <person name="Boston L."/>
            <person name="Carlson J."/>
            <person name="Cervantes K."/>
            <person name="Clermont K."/>
            <person name="Krom N."/>
            <person name="Kubenka K."/>
            <person name="Mamidi S."/>
            <person name="Mattison C."/>
            <person name="Monteros M."/>
            <person name="Pisani C."/>
            <person name="Plott C."/>
            <person name="Rajasekar S."/>
            <person name="Rhein H.S."/>
            <person name="Rohla C."/>
            <person name="Song M."/>
            <person name="Hilaire R.S."/>
            <person name="Shu S."/>
            <person name="Wells L."/>
            <person name="Wang X."/>
            <person name="Webber J."/>
            <person name="Heerema R.J."/>
            <person name="Klein P."/>
            <person name="Conner P."/>
            <person name="Grauke L."/>
            <person name="Grimwood J."/>
            <person name="Schmutz J."/>
            <person name="Randall J.J."/>
        </authorList>
    </citation>
    <scope>NUCLEOTIDE SEQUENCE</scope>
    <source>
        <tissue evidence="2">Leaf</tissue>
    </source>
</reference>
<evidence type="ECO:0000313" key="2">
    <source>
        <dbReference type="EMBL" id="KAG6672377.1"/>
    </source>
</evidence>
<organism evidence="2 3">
    <name type="scientific">Carya illinoinensis</name>
    <name type="common">Pecan</name>
    <dbReference type="NCBI Taxonomy" id="32201"/>
    <lineage>
        <taxon>Eukaryota</taxon>
        <taxon>Viridiplantae</taxon>
        <taxon>Streptophyta</taxon>
        <taxon>Embryophyta</taxon>
        <taxon>Tracheophyta</taxon>
        <taxon>Spermatophyta</taxon>
        <taxon>Magnoliopsida</taxon>
        <taxon>eudicotyledons</taxon>
        <taxon>Gunneridae</taxon>
        <taxon>Pentapetalae</taxon>
        <taxon>rosids</taxon>
        <taxon>fabids</taxon>
        <taxon>Fagales</taxon>
        <taxon>Juglandaceae</taxon>
        <taxon>Carya</taxon>
    </lineage>
</organism>
<gene>
    <name evidence="2" type="ORF">I3842_16G054800</name>
</gene>
<accession>A0A922A780</accession>
<feature type="region of interest" description="Disordered" evidence="1">
    <location>
        <begin position="1"/>
        <end position="39"/>
    </location>
</feature>
<feature type="compositionally biased region" description="Polar residues" evidence="1">
    <location>
        <begin position="9"/>
        <end position="19"/>
    </location>
</feature>
<name>A0A922A780_CARIL</name>
<dbReference type="AlphaFoldDB" id="A0A922A780"/>
<protein>
    <submittedName>
        <fullName evidence="2">Uncharacterized protein</fullName>
    </submittedName>
</protein>
<evidence type="ECO:0000256" key="1">
    <source>
        <dbReference type="SAM" id="MobiDB-lite"/>
    </source>
</evidence>
<evidence type="ECO:0000313" key="3">
    <source>
        <dbReference type="Proteomes" id="UP000811246"/>
    </source>
</evidence>
<dbReference type="Proteomes" id="UP000811246">
    <property type="component" value="Chromosome 16"/>
</dbReference>